<dbReference type="PANTHER" id="PTHR43776">
    <property type="entry name" value="TRANSPORT ATP-BINDING PROTEIN"/>
    <property type="match status" value="1"/>
</dbReference>
<reference evidence="8" key="3">
    <citation type="submission" date="2024-09" db="EMBL/GenBank/DDBJ databases">
        <authorList>
            <person name="Sun Q."/>
            <person name="Mori K."/>
        </authorList>
    </citation>
    <scope>NUCLEOTIDE SEQUENCE</scope>
    <source>
        <strain evidence="8">NBRC 113428</strain>
    </source>
</reference>
<dbReference type="GO" id="GO:0005524">
    <property type="term" value="F:ATP binding"/>
    <property type="evidence" value="ECO:0007669"/>
    <property type="project" value="UniProtKB-KW"/>
</dbReference>
<sequence>MLEPITTRPPDGPAMLSIRDLDVHFPLANGQLVRAVEQLSLTLRAGETVGLVGESGSGKTTVGKTALRLVKPTAGHIEIGGMDVIDVSARDLRKLRQKAQIIFQDPHSSLNPRMTIRRAVSEGLILNTDLRGRTLRDRVSETLTSLGLPAQFHDRYPHELSGGQKQRVCIARALVLDPDLLVLDEPTSALDVSVQAQILGILKDLRDTRPSLTQLFISHNLAVIRFLCERVAVMYLGRIVEEGPVEQVFDAPAHPYTRALLSAVPVPEAVKRPDRMRLSGDIPSPTNVPKGCAFHTRCPIAEKGLCDTTPPPALTPGPGRMALCHFADRTTEQT</sequence>
<dbReference type="SMART" id="SM00382">
    <property type="entry name" value="AAA"/>
    <property type="match status" value="1"/>
</dbReference>
<evidence type="ECO:0000313" key="8">
    <source>
        <dbReference type="EMBL" id="MFC6643600.1"/>
    </source>
</evidence>
<comment type="subcellular location">
    <subcellularLocation>
        <location evidence="1">Cell inner membrane</location>
        <topology evidence="1">Peripheral membrane protein</topology>
    </subcellularLocation>
</comment>
<dbReference type="SUPFAM" id="SSF52540">
    <property type="entry name" value="P-loop containing nucleoside triphosphate hydrolases"/>
    <property type="match status" value="1"/>
</dbReference>
<dbReference type="InterPro" id="IPR013563">
    <property type="entry name" value="Oligopep_ABC_C"/>
</dbReference>
<dbReference type="InterPro" id="IPR003593">
    <property type="entry name" value="AAA+_ATPase"/>
</dbReference>
<dbReference type="EMBL" id="JBHSWA010000003">
    <property type="protein sequence ID" value="MFC6643600.1"/>
    <property type="molecule type" value="Genomic_DNA"/>
</dbReference>
<dbReference type="PANTHER" id="PTHR43776:SF7">
    <property type="entry name" value="D,D-DIPEPTIDE TRANSPORT ATP-BINDING PROTEIN DDPF-RELATED"/>
    <property type="match status" value="1"/>
</dbReference>
<evidence type="ECO:0000256" key="3">
    <source>
        <dbReference type="ARBA" id="ARBA00022448"/>
    </source>
</evidence>
<name>A0ABW1Z229_9RHOB</name>
<dbReference type="PROSITE" id="PS00211">
    <property type="entry name" value="ABC_TRANSPORTER_1"/>
    <property type="match status" value="1"/>
</dbReference>
<dbReference type="InterPro" id="IPR050319">
    <property type="entry name" value="ABC_transp_ATP-bind"/>
</dbReference>
<evidence type="ECO:0000256" key="1">
    <source>
        <dbReference type="ARBA" id="ARBA00004417"/>
    </source>
</evidence>
<evidence type="ECO:0000259" key="6">
    <source>
        <dbReference type="PROSITE" id="PS50893"/>
    </source>
</evidence>
<dbReference type="PROSITE" id="PS50893">
    <property type="entry name" value="ABC_TRANSPORTER_2"/>
    <property type="match status" value="1"/>
</dbReference>
<keyword evidence="9" id="KW-1185">Reference proteome</keyword>
<keyword evidence="3" id="KW-0813">Transport</keyword>
<dbReference type="Pfam" id="PF00005">
    <property type="entry name" value="ABC_tran"/>
    <property type="match status" value="1"/>
</dbReference>
<evidence type="ECO:0000256" key="2">
    <source>
        <dbReference type="ARBA" id="ARBA00005417"/>
    </source>
</evidence>
<dbReference type="Proteomes" id="UP001596403">
    <property type="component" value="Unassembled WGS sequence"/>
</dbReference>
<dbReference type="InterPro" id="IPR003439">
    <property type="entry name" value="ABC_transporter-like_ATP-bd"/>
</dbReference>
<keyword evidence="4" id="KW-0547">Nucleotide-binding</keyword>
<proteinExistence type="inferred from homology"/>
<comment type="similarity">
    <text evidence="2">Belongs to the ABC transporter superfamily.</text>
</comment>
<reference evidence="8" key="1">
    <citation type="journal article" date="2014" name="Int. J. Syst. Evol. Microbiol.">
        <title>Complete genome of a new Firmicutes species belonging to the dominant human colonic microbiota ('Ruminococcus bicirculans') reveals two chromosomes and a selective capacity to utilize plant glucans.</title>
        <authorList>
            <consortium name="NISC Comparative Sequencing Program"/>
            <person name="Wegmann U."/>
            <person name="Louis P."/>
            <person name="Goesmann A."/>
            <person name="Henrissat B."/>
            <person name="Duncan S.H."/>
            <person name="Flint H.J."/>
        </authorList>
    </citation>
    <scope>NUCLEOTIDE SEQUENCE</scope>
    <source>
        <strain evidence="8">NBRC 113428</strain>
    </source>
</reference>
<reference evidence="9" key="2">
    <citation type="journal article" date="2019" name="Int. J. Syst. Evol. Microbiol.">
        <title>The Global Catalogue of Microorganisms (GCM) 10K type strain sequencing project: providing services to taxonomists for standard genome sequencing and annotation.</title>
        <authorList>
            <consortium name="The Broad Institute Genomics Platform"/>
            <consortium name="The Broad Institute Genome Sequencing Center for Infectious Disease"/>
            <person name="Wu L."/>
            <person name="Ma J."/>
        </authorList>
    </citation>
    <scope>NUCLEOTIDE SEQUENCE [LARGE SCALE GENOMIC DNA]</scope>
    <source>
        <strain evidence="9">NBRC 111368</strain>
    </source>
</reference>
<dbReference type="CDD" id="cd03257">
    <property type="entry name" value="ABC_NikE_OppD_transporters"/>
    <property type="match status" value="1"/>
</dbReference>
<comment type="caution">
    <text evidence="8">The sequence shown here is derived from an EMBL/GenBank/DDBJ whole genome shotgun (WGS) entry which is preliminary data.</text>
</comment>
<dbReference type="EMBL" id="JBHSWA010000003">
    <property type="protein sequence ID" value="MFC6643364.1"/>
    <property type="molecule type" value="Genomic_DNA"/>
</dbReference>
<dbReference type="NCBIfam" id="TIGR01727">
    <property type="entry name" value="oligo_HPY"/>
    <property type="match status" value="1"/>
</dbReference>
<evidence type="ECO:0000313" key="7">
    <source>
        <dbReference type="EMBL" id="MFC6643364.1"/>
    </source>
</evidence>
<organism evidence="8 9">
    <name type="scientific">Sulfitobacter profundi</name>
    <dbReference type="NCBI Taxonomy" id="2679961"/>
    <lineage>
        <taxon>Bacteria</taxon>
        <taxon>Pseudomonadati</taxon>
        <taxon>Pseudomonadota</taxon>
        <taxon>Alphaproteobacteria</taxon>
        <taxon>Rhodobacterales</taxon>
        <taxon>Roseobacteraceae</taxon>
        <taxon>Sulfitobacter</taxon>
    </lineage>
</organism>
<accession>A0ABW1Z229</accession>
<gene>
    <name evidence="7" type="ORF">ACFQAU_18330</name>
    <name evidence="8" type="ORF">ACFQAU_19675</name>
</gene>
<dbReference type="InterPro" id="IPR027417">
    <property type="entry name" value="P-loop_NTPase"/>
</dbReference>
<dbReference type="Gene3D" id="3.40.50.300">
    <property type="entry name" value="P-loop containing nucleotide triphosphate hydrolases"/>
    <property type="match status" value="1"/>
</dbReference>
<evidence type="ECO:0000256" key="4">
    <source>
        <dbReference type="ARBA" id="ARBA00022741"/>
    </source>
</evidence>
<dbReference type="InterPro" id="IPR017871">
    <property type="entry name" value="ABC_transporter-like_CS"/>
</dbReference>
<evidence type="ECO:0000313" key="9">
    <source>
        <dbReference type="Proteomes" id="UP001596403"/>
    </source>
</evidence>
<dbReference type="RefSeq" id="WP_240791638.1">
    <property type="nucleotide sequence ID" value="NZ_JBHSWA010000003.1"/>
</dbReference>
<protein>
    <submittedName>
        <fullName evidence="8">ABC transporter ATP-binding protein</fullName>
    </submittedName>
</protein>
<dbReference type="Pfam" id="PF08352">
    <property type="entry name" value="oligo_HPY"/>
    <property type="match status" value="1"/>
</dbReference>
<evidence type="ECO:0000256" key="5">
    <source>
        <dbReference type="ARBA" id="ARBA00022840"/>
    </source>
</evidence>
<feature type="domain" description="ABC transporter" evidence="6">
    <location>
        <begin position="18"/>
        <end position="261"/>
    </location>
</feature>
<keyword evidence="5 8" id="KW-0067">ATP-binding</keyword>